<evidence type="ECO:0000313" key="12">
    <source>
        <dbReference type="Proteomes" id="UP000429229"/>
    </source>
</evidence>
<evidence type="ECO:0000259" key="8">
    <source>
        <dbReference type="Pfam" id="PF00924"/>
    </source>
</evidence>
<keyword evidence="7" id="KW-0407">Ion channel</keyword>
<dbReference type="InterPro" id="IPR045275">
    <property type="entry name" value="MscS_archaea/bacteria_type"/>
</dbReference>
<dbReference type="InterPro" id="IPR008910">
    <property type="entry name" value="MSC_TM_helix"/>
</dbReference>
<keyword evidence="6 7" id="KW-0472">Membrane</keyword>
<keyword evidence="7" id="KW-0997">Cell inner membrane</keyword>
<proteinExistence type="inferred from homology"/>
<evidence type="ECO:0000313" key="11">
    <source>
        <dbReference type="EMBL" id="MXP11097.1"/>
    </source>
</evidence>
<dbReference type="SUPFAM" id="SSF50182">
    <property type="entry name" value="Sm-like ribonucleoproteins"/>
    <property type="match status" value="1"/>
</dbReference>
<evidence type="ECO:0000256" key="4">
    <source>
        <dbReference type="ARBA" id="ARBA00022692"/>
    </source>
</evidence>
<dbReference type="Proteomes" id="UP000429229">
    <property type="component" value="Unassembled WGS sequence"/>
</dbReference>
<comment type="caution">
    <text evidence="11">The sequence shown here is derived from an EMBL/GenBank/DDBJ whole genome shotgun (WGS) entry which is preliminary data.</text>
</comment>
<dbReference type="Pfam" id="PF00924">
    <property type="entry name" value="MS_channel_2nd"/>
    <property type="match status" value="1"/>
</dbReference>
<dbReference type="Gene3D" id="2.30.30.60">
    <property type="match status" value="1"/>
</dbReference>
<dbReference type="Pfam" id="PF21088">
    <property type="entry name" value="MS_channel_1st"/>
    <property type="match status" value="1"/>
</dbReference>
<keyword evidence="7" id="KW-0813">Transport</keyword>
<sequence>MGRGNPASPSSGAPTTNGEYHVAGQDQIAQIGILEQALLWLKLNVISIAGAFAVLIIGLIVAGAVSRAVERALKNSSKFDPTVADFLSSLVKYAMWALVLVTVLAQFGVETTSILAALGGMALAVGLALQGTLSNVASGVMILVQKPFKVGESISAGPVTGTVEEIGLFTTQLKQFDGLFVMVPNSELWNQAIINFTRHPTRRFELVVGIAYGDSMEQARGELLSLAKADERVLADPEPVTFVNSLDDSSVGIGLRVWCATPDYLALSWDLTEKAKARFDDVGISIPFPQREVIQRAA</sequence>
<dbReference type="SUPFAM" id="SSF82689">
    <property type="entry name" value="Mechanosensitive channel protein MscS (YggB), C-terminal domain"/>
    <property type="match status" value="1"/>
</dbReference>
<evidence type="ECO:0000256" key="7">
    <source>
        <dbReference type="RuleBase" id="RU369025"/>
    </source>
</evidence>
<dbReference type="EMBL" id="WTYR01000001">
    <property type="protein sequence ID" value="MXP11097.1"/>
    <property type="molecule type" value="Genomic_DNA"/>
</dbReference>
<feature type="transmembrane region" description="Helical" evidence="7">
    <location>
        <begin position="115"/>
        <end position="144"/>
    </location>
</feature>
<comment type="function">
    <text evidence="7">Mechanosensitive channel that participates in the regulation of osmotic pressure changes within the cell, opening in response to stretch forces in the membrane lipid bilayer, without the need for other proteins. Contributes to normal resistance to hypoosmotic shock. Forms an ion channel of 1.0 nanosiemens conductance with a slight preference for anions.</text>
</comment>
<evidence type="ECO:0000259" key="10">
    <source>
        <dbReference type="Pfam" id="PF21088"/>
    </source>
</evidence>
<keyword evidence="12" id="KW-1185">Reference proteome</keyword>
<comment type="caution">
    <text evidence="7">Lacks conserved residue(s) required for the propagation of feature annotation.</text>
</comment>
<feature type="transmembrane region" description="Helical" evidence="7">
    <location>
        <begin position="45"/>
        <end position="69"/>
    </location>
</feature>
<gene>
    <name evidence="11" type="ORF">GRI68_12990</name>
</gene>
<accession>A0A6I4U9Z8</accession>
<dbReference type="Gene3D" id="1.10.287.1260">
    <property type="match status" value="1"/>
</dbReference>
<dbReference type="InterPro" id="IPR049142">
    <property type="entry name" value="MS_channel_1st"/>
</dbReference>
<dbReference type="SUPFAM" id="SSF82861">
    <property type="entry name" value="Mechanosensitive channel protein MscS (YggB), transmembrane region"/>
    <property type="match status" value="1"/>
</dbReference>
<dbReference type="InterPro" id="IPR010920">
    <property type="entry name" value="LSM_dom_sf"/>
</dbReference>
<dbReference type="OrthoDB" id="9799209at2"/>
<dbReference type="Pfam" id="PF05552">
    <property type="entry name" value="MS_channel_1st_1"/>
    <property type="match status" value="1"/>
</dbReference>
<evidence type="ECO:0000256" key="5">
    <source>
        <dbReference type="ARBA" id="ARBA00022989"/>
    </source>
</evidence>
<name>A0A6I4U9Z8_9SPHN</name>
<comment type="subcellular location">
    <subcellularLocation>
        <location evidence="7">Cell inner membrane</location>
        <topology evidence="7">Multi-pass membrane protein</topology>
    </subcellularLocation>
    <subcellularLocation>
        <location evidence="1">Cell membrane</location>
        <topology evidence="1">Multi-pass membrane protein</topology>
    </subcellularLocation>
</comment>
<dbReference type="GO" id="GO:0008381">
    <property type="term" value="F:mechanosensitive monoatomic ion channel activity"/>
    <property type="evidence" value="ECO:0007669"/>
    <property type="project" value="InterPro"/>
</dbReference>
<feature type="domain" description="Mechanosensitive ion channel MscS C-terminal" evidence="9">
    <location>
        <begin position="205"/>
        <end position="286"/>
    </location>
</feature>
<reference evidence="11 12" key="1">
    <citation type="submission" date="2019-12" db="EMBL/GenBank/DDBJ databases">
        <title>Genomic-based taxomic classification of the family Erythrobacteraceae.</title>
        <authorList>
            <person name="Xu L."/>
        </authorList>
    </citation>
    <scope>NUCLEOTIDE SEQUENCE [LARGE SCALE GENOMIC DNA]</scope>
    <source>
        <strain evidence="11 12">LMG 29519</strain>
    </source>
</reference>
<keyword evidence="5 7" id="KW-1133">Transmembrane helix</keyword>
<dbReference type="AlphaFoldDB" id="A0A6I4U9Z8"/>
<dbReference type="PANTHER" id="PTHR30221:SF1">
    <property type="entry name" value="SMALL-CONDUCTANCE MECHANOSENSITIVE CHANNEL"/>
    <property type="match status" value="1"/>
</dbReference>
<dbReference type="GO" id="GO:0005886">
    <property type="term" value="C:plasma membrane"/>
    <property type="evidence" value="ECO:0007669"/>
    <property type="project" value="UniProtKB-SubCell"/>
</dbReference>
<dbReference type="InterPro" id="IPR011066">
    <property type="entry name" value="MscS_channel_C_sf"/>
</dbReference>
<dbReference type="InterPro" id="IPR011014">
    <property type="entry name" value="MscS_channel_TM-2"/>
</dbReference>
<feature type="domain" description="Mechanosensitive ion channel MscS" evidence="8">
    <location>
        <begin position="132"/>
        <end position="198"/>
    </location>
</feature>
<feature type="domain" description="Mechanosensitive ion channel transmembrane helices 2/3" evidence="10">
    <location>
        <begin position="90"/>
        <end position="130"/>
    </location>
</feature>
<comment type="subunit">
    <text evidence="7">Homoheptamer.</text>
</comment>
<protein>
    <recommendedName>
        <fullName evidence="7">Small-conductance mechanosensitive channel</fullName>
    </recommendedName>
</protein>
<evidence type="ECO:0000256" key="6">
    <source>
        <dbReference type="ARBA" id="ARBA00023136"/>
    </source>
</evidence>
<evidence type="ECO:0000256" key="1">
    <source>
        <dbReference type="ARBA" id="ARBA00004651"/>
    </source>
</evidence>
<evidence type="ECO:0000256" key="2">
    <source>
        <dbReference type="ARBA" id="ARBA00008017"/>
    </source>
</evidence>
<dbReference type="Pfam" id="PF21082">
    <property type="entry name" value="MS_channel_3rd"/>
    <property type="match status" value="1"/>
</dbReference>
<dbReference type="InterPro" id="IPR023408">
    <property type="entry name" value="MscS_beta-dom_sf"/>
</dbReference>
<dbReference type="Gene3D" id="3.30.70.100">
    <property type="match status" value="1"/>
</dbReference>
<dbReference type="InterPro" id="IPR006685">
    <property type="entry name" value="MscS_channel_2nd"/>
</dbReference>
<keyword evidence="4 7" id="KW-0812">Transmembrane</keyword>
<evidence type="ECO:0000259" key="9">
    <source>
        <dbReference type="Pfam" id="PF21082"/>
    </source>
</evidence>
<dbReference type="PANTHER" id="PTHR30221">
    <property type="entry name" value="SMALL-CONDUCTANCE MECHANOSENSITIVE CHANNEL"/>
    <property type="match status" value="1"/>
</dbReference>
<dbReference type="InterPro" id="IPR049278">
    <property type="entry name" value="MS_channel_C"/>
</dbReference>
<feature type="transmembrane region" description="Helical" evidence="7">
    <location>
        <begin position="90"/>
        <end position="109"/>
    </location>
</feature>
<organism evidence="11 12">
    <name type="scientific">Alteriqipengyuania halimionae</name>
    <dbReference type="NCBI Taxonomy" id="1926630"/>
    <lineage>
        <taxon>Bacteria</taxon>
        <taxon>Pseudomonadati</taxon>
        <taxon>Pseudomonadota</taxon>
        <taxon>Alphaproteobacteria</taxon>
        <taxon>Sphingomonadales</taxon>
        <taxon>Erythrobacteraceae</taxon>
        <taxon>Alteriqipengyuania</taxon>
    </lineage>
</organism>
<keyword evidence="3" id="KW-1003">Cell membrane</keyword>
<comment type="similarity">
    <text evidence="2 7">Belongs to the MscS (TC 1.A.23) family.</text>
</comment>
<keyword evidence="7" id="KW-0406">Ion transport</keyword>
<evidence type="ECO:0000256" key="3">
    <source>
        <dbReference type="ARBA" id="ARBA00022475"/>
    </source>
</evidence>